<dbReference type="EMBL" id="CDMZ01005373">
    <property type="protein sequence ID" value="CEM52793.1"/>
    <property type="molecule type" value="Genomic_DNA"/>
</dbReference>
<feature type="compositionally biased region" description="Low complexity" evidence="3">
    <location>
        <begin position="186"/>
        <end position="197"/>
    </location>
</feature>
<keyword evidence="1" id="KW-0479">Metal-binding</keyword>
<feature type="compositionally biased region" description="Basic and acidic residues" evidence="3">
    <location>
        <begin position="253"/>
        <end position="268"/>
    </location>
</feature>
<dbReference type="Pfam" id="PF13920">
    <property type="entry name" value="zf-C3HC4_3"/>
    <property type="match status" value="1"/>
</dbReference>
<evidence type="ECO:0000313" key="5">
    <source>
        <dbReference type="EMBL" id="CEM52793.1"/>
    </source>
</evidence>
<feature type="coiled-coil region" evidence="2">
    <location>
        <begin position="335"/>
        <end position="386"/>
    </location>
</feature>
<keyword evidence="2" id="KW-0175">Coiled coil</keyword>
<dbReference type="GO" id="GO:0008270">
    <property type="term" value="F:zinc ion binding"/>
    <property type="evidence" value="ECO:0007669"/>
    <property type="project" value="UniProtKB-KW"/>
</dbReference>
<evidence type="ECO:0000256" key="3">
    <source>
        <dbReference type="SAM" id="MobiDB-lite"/>
    </source>
</evidence>
<protein>
    <recommendedName>
        <fullName evidence="4">RING-type domain-containing protein</fullName>
    </recommendedName>
</protein>
<dbReference type="SMART" id="SM00184">
    <property type="entry name" value="RING"/>
    <property type="match status" value="1"/>
</dbReference>
<feature type="compositionally biased region" description="Gly residues" evidence="3">
    <location>
        <begin position="90"/>
        <end position="99"/>
    </location>
</feature>
<keyword evidence="1" id="KW-0862">Zinc</keyword>
<feature type="region of interest" description="Disordered" evidence="3">
    <location>
        <begin position="58"/>
        <end position="272"/>
    </location>
</feature>
<sequence>MVRSGDIRRARICQWPTYKEAELRRLRSEKWLLLYGDHPEEPAEQLKEVKDEMEAAKPVFSYLQPLGPPKQTEGQKGEGAVPSPSQQSCVGGGLGGDPSGEGHARGRGKGGKGKGKGKDGEHVRTRGRGGRGGRGKGRSMSATCEVVDGLCPPPVGVGEGGSTGVVGMDLDGHAHAEPPPLPSAPLSPSRASVLPHSPGGPPPFPAAAASSALPPSSLSRQVEKEKGRGGKGASQSGSRVSLASPFPVSSSKENTKEKKSAEPGRGPEDLSSSGVALLGWQCPYERDICAYPRWTEEEYAHWHDEQVRQFGEHPSLRVCGGGKKAARVRLRAQPVEALVERVLELEETESELRQMKARRVVQDAECSKLREQTDELRLEVSRYRDLVSCVICRDRRRVAVLQPCQHFAFCSECTKGLRVCPLCRTHITKTLNLRVDDLNA</sequence>
<dbReference type="InterPro" id="IPR001841">
    <property type="entry name" value="Znf_RING"/>
</dbReference>
<evidence type="ECO:0000256" key="1">
    <source>
        <dbReference type="PROSITE-ProRule" id="PRU00175"/>
    </source>
</evidence>
<keyword evidence="1" id="KW-0863">Zinc-finger</keyword>
<dbReference type="SUPFAM" id="SSF57850">
    <property type="entry name" value="RING/U-box"/>
    <property type="match status" value="1"/>
</dbReference>
<feature type="domain" description="RING-type" evidence="4">
    <location>
        <begin position="389"/>
        <end position="424"/>
    </location>
</feature>
<accession>A0A0G4I769</accession>
<reference evidence="5" key="1">
    <citation type="submission" date="2014-11" db="EMBL/GenBank/DDBJ databases">
        <authorList>
            <person name="Otto D Thomas"/>
            <person name="Naeem Raeece"/>
        </authorList>
    </citation>
    <scope>NUCLEOTIDE SEQUENCE</scope>
</reference>
<dbReference type="VEuPathDB" id="CryptoDB:Cvel_11517"/>
<feature type="compositionally biased region" description="Low complexity" evidence="3">
    <location>
        <begin position="206"/>
        <end position="219"/>
    </location>
</feature>
<evidence type="ECO:0000259" key="4">
    <source>
        <dbReference type="PROSITE" id="PS50089"/>
    </source>
</evidence>
<dbReference type="Gene3D" id="3.30.40.10">
    <property type="entry name" value="Zinc/RING finger domain, C3HC4 (zinc finger)"/>
    <property type="match status" value="1"/>
</dbReference>
<feature type="compositionally biased region" description="Basic residues" evidence="3">
    <location>
        <begin position="125"/>
        <end position="137"/>
    </location>
</feature>
<proteinExistence type="predicted"/>
<evidence type="ECO:0000256" key="2">
    <source>
        <dbReference type="SAM" id="Coils"/>
    </source>
</evidence>
<name>A0A0G4I769_9ALVE</name>
<dbReference type="InterPro" id="IPR013083">
    <property type="entry name" value="Znf_RING/FYVE/PHD"/>
</dbReference>
<dbReference type="AlphaFoldDB" id="A0A0G4I769"/>
<gene>
    <name evidence="5" type="ORF">Cvel_11517</name>
</gene>
<feature type="compositionally biased region" description="Basic residues" evidence="3">
    <location>
        <begin position="105"/>
        <end position="115"/>
    </location>
</feature>
<dbReference type="PROSITE" id="PS50089">
    <property type="entry name" value="ZF_RING_2"/>
    <property type="match status" value="1"/>
</dbReference>
<organism evidence="5">
    <name type="scientific">Chromera velia CCMP2878</name>
    <dbReference type="NCBI Taxonomy" id="1169474"/>
    <lineage>
        <taxon>Eukaryota</taxon>
        <taxon>Sar</taxon>
        <taxon>Alveolata</taxon>
        <taxon>Colpodellida</taxon>
        <taxon>Chromeraceae</taxon>
        <taxon>Chromera</taxon>
    </lineage>
</organism>